<keyword evidence="2" id="KW-1185">Reference proteome</keyword>
<gene>
    <name evidence="1" type="ORF">MEUPH1_LOCUS26</name>
</gene>
<sequence length="85" mass="10170">MASEESRDNAYVYTAQTAYRSKPAYRPKPAYVFVVTPRQQRPYTNEMTVTRFPTTSRNTIRRYNGLPTRINEFNYKYFLFPSILR</sequence>
<dbReference type="AlphaFoldDB" id="A0AAV0VEJ0"/>
<reference evidence="1 2" key="1">
    <citation type="submission" date="2023-01" db="EMBL/GenBank/DDBJ databases">
        <authorList>
            <person name="Whitehead M."/>
        </authorList>
    </citation>
    <scope>NUCLEOTIDE SEQUENCE [LARGE SCALE GENOMIC DNA]</scope>
</reference>
<proteinExistence type="predicted"/>
<name>A0AAV0VEJ0_9HEMI</name>
<dbReference type="Proteomes" id="UP001160148">
    <property type="component" value="Unassembled WGS sequence"/>
</dbReference>
<protein>
    <submittedName>
        <fullName evidence="1">Uncharacterized protein</fullName>
    </submittedName>
</protein>
<evidence type="ECO:0000313" key="2">
    <source>
        <dbReference type="Proteomes" id="UP001160148"/>
    </source>
</evidence>
<comment type="caution">
    <text evidence="1">The sequence shown here is derived from an EMBL/GenBank/DDBJ whole genome shotgun (WGS) entry which is preliminary data.</text>
</comment>
<organism evidence="1 2">
    <name type="scientific">Macrosiphum euphorbiae</name>
    <name type="common">potato aphid</name>
    <dbReference type="NCBI Taxonomy" id="13131"/>
    <lineage>
        <taxon>Eukaryota</taxon>
        <taxon>Metazoa</taxon>
        <taxon>Ecdysozoa</taxon>
        <taxon>Arthropoda</taxon>
        <taxon>Hexapoda</taxon>
        <taxon>Insecta</taxon>
        <taxon>Pterygota</taxon>
        <taxon>Neoptera</taxon>
        <taxon>Paraneoptera</taxon>
        <taxon>Hemiptera</taxon>
        <taxon>Sternorrhyncha</taxon>
        <taxon>Aphidomorpha</taxon>
        <taxon>Aphidoidea</taxon>
        <taxon>Aphididae</taxon>
        <taxon>Macrosiphini</taxon>
        <taxon>Macrosiphum</taxon>
    </lineage>
</organism>
<evidence type="ECO:0000313" key="1">
    <source>
        <dbReference type="EMBL" id="CAI6342657.1"/>
    </source>
</evidence>
<dbReference type="EMBL" id="CARXXK010000001">
    <property type="protein sequence ID" value="CAI6342657.1"/>
    <property type="molecule type" value="Genomic_DNA"/>
</dbReference>
<accession>A0AAV0VEJ0</accession>